<dbReference type="EMBL" id="FRAM01000003">
    <property type="protein sequence ID" value="SHK56401.1"/>
    <property type="molecule type" value="Genomic_DNA"/>
</dbReference>
<dbReference type="RefSeq" id="WP_072999269.1">
    <property type="nucleotide sequence ID" value="NZ_FRAM01000003.1"/>
</dbReference>
<dbReference type="AlphaFoldDB" id="A0A1M6THC7"/>
<organism evidence="2 3">
    <name type="scientific">Epilithonimonas mollis</name>
    <dbReference type="NCBI Taxonomy" id="216903"/>
    <lineage>
        <taxon>Bacteria</taxon>
        <taxon>Pseudomonadati</taxon>
        <taxon>Bacteroidota</taxon>
        <taxon>Flavobacteriia</taxon>
        <taxon>Flavobacteriales</taxon>
        <taxon>Weeksellaceae</taxon>
        <taxon>Chryseobacterium group</taxon>
        <taxon>Epilithonimonas</taxon>
    </lineage>
</organism>
<accession>A0A1M6THC7</accession>
<feature type="chain" id="PRO_5013291419" description="Lipoprotein" evidence="1">
    <location>
        <begin position="22"/>
        <end position="171"/>
    </location>
</feature>
<evidence type="ECO:0000313" key="2">
    <source>
        <dbReference type="EMBL" id="SHK56401.1"/>
    </source>
</evidence>
<protein>
    <recommendedName>
        <fullName evidence="4">Lipoprotein</fullName>
    </recommendedName>
</protein>
<keyword evidence="1" id="KW-0732">Signal</keyword>
<keyword evidence="3" id="KW-1185">Reference proteome</keyword>
<name>A0A1M6THC7_9FLAO</name>
<evidence type="ECO:0008006" key="4">
    <source>
        <dbReference type="Google" id="ProtNLM"/>
    </source>
</evidence>
<proteinExistence type="predicted"/>
<evidence type="ECO:0000313" key="3">
    <source>
        <dbReference type="Proteomes" id="UP000184498"/>
    </source>
</evidence>
<dbReference type="STRING" id="216903.SAMN05444371_2880"/>
<evidence type="ECO:0000256" key="1">
    <source>
        <dbReference type="SAM" id="SignalP"/>
    </source>
</evidence>
<dbReference type="PROSITE" id="PS51257">
    <property type="entry name" value="PROKAR_LIPOPROTEIN"/>
    <property type="match status" value="1"/>
</dbReference>
<reference evidence="3" key="1">
    <citation type="submission" date="2016-11" db="EMBL/GenBank/DDBJ databases">
        <authorList>
            <person name="Varghese N."/>
            <person name="Submissions S."/>
        </authorList>
    </citation>
    <scope>NUCLEOTIDE SEQUENCE [LARGE SCALE GENOMIC DNA]</scope>
    <source>
        <strain evidence="3">DSM 18016</strain>
    </source>
</reference>
<gene>
    <name evidence="2" type="ORF">SAMN05444371_2880</name>
</gene>
<dbReference type="Proteomes" id="UP000184498">
    <property type="component" value="Unassembled WGS sequence"/>
</dbReference>
<dbReference type="OrthoDB" id="1250592at2"/>
<feature type="signal peptide" evidence="1">
    <location>
        <begin position="1"/>
        <end position="21"/>
    </location>
</feature>
<sequence length="171" mass="20320">MKKNLLIIFCLLFLTSCSPLYTLFIQNNSDNPIKVYVELKNEKYTENFKKVIEKRNLYNFKASSNINEFEIDSIRCYLQANKFSEKKYDFKSNLNYNFTLDPRLLTVIDPNNSISIYPFEKIYYIQDGKKCFIIPETVNQECNYKTTKKEKLKKDNSVKEYASFIEIGNQK</sequence>